<dbReference type="GO" id="GO:0003729">
    <property type="term" value="F:mRNA binding"/>
    <property type="evidence" value="ECO:0007669"/>
    <property type="project" value="TreeGrafter"/>
</dbReference>
<feature type="domain" description="C3H1-type" evidence="8">
    <location>
        <begin position="149"/>
        <end position="186"/>
    </location>
</feature>
<dbReference type="Gene3D" id="6.20.400.10">
    <property type="match status" value="1"/>
</dbReference>
<accession>A0AAD9JCU5</accession>
<dbReference type="SMART" id="SM00356">
    <property type="entry name" value="ZnF_C3H1"/>
    <property type="match status" value="2"/>
</dbReference>
<dbReference type="GO" id="GO:0008270">
    <property type="term" value="F:zinc ion binding"/>
    <property type="evidence" value="ECO:0007669"/>
    <property type="project" value="UniProtKB-KW"/>
</dbReference>
<feature type="coiled-coil region" evidence="6">
    <location>
        <begin position="191"/>
        <end position="218"/>
    </location>
</feature>
<dbReference type="PANTHER" id="PTHR12681:SF0">
    <property type="entry name" value="ZINC FINGER CCCH DOMAIN-CONTAINING PROTEIN 15"/>
    <property type="match status" value="1"/>
</dbReference>
<evidence type="ECO:0000256" key="3">
    <source>
        <dbReference type="ARBA" id="ARBA00022771"/>
    </source>
</evidence>
<feature type="zinc finger region" description="C3H1-type" evidence="5">
    <location>
        <begin position="78"/>
        <end position="105"/>
    </location>
</feature>
<name>A0AAD9JCU5_9ANNE</name>
<evidence type="ECO:0000259" key="8">
    <source>
        <dbReference type="PROSITE" id="PS50103"/>
    </source>
</evidence>
<evidence type="ECO:0000313" key="10">
    <source>
        <dbReference type="Proteomes" id="UP001208570"/>
    </source>
</evidence>
<feature type="compositionally biased region" description="Basic and acidic residues" evidence="7">
    <location>
        <begin position="37"/>
        <end position="54"/>
    </location>
</feature>
<dbReference type="InterPro" id="IPR000571">
    <property type="entry name" value="Znf_CCCH"/>
</dbReference>
<dbReference type="InterPro" id="IPR032378">
    <property type="entry name" value="ZC3H15/TMA46_C"/>
</dbReference>
<comment type="similarity">
    <text evidence="1">Belongs to the ZC3H15/TMA46 family.</text>
</comment>
<dbReference type="EMBL" id="JAODUP010000416">
    <property type="protein sequence ID" value="KAK2150246.1"/>
    <property type="molecule type" value="Genomic_DNA"/>
</dbReference>
<dbReference type="AlphaFoldDB" id="A0AAD9JCU5"/>
<keyword evidence="3 5" id="KW-0863">Zinc-finger</keyword>
<dbReference type="GO" id="GO:0002181">
    <property type="term" value="P:cytoplasmic translation"/>
    <property type="evidence" value="ECO:0007669"/>
    <property type="project" value="TreeGrafter"/>
</dbReference>
<dbReference type="PROSITE" id="PS50103">
    <property type="entry name" value="ZF_C3H1"/>
    <property type="match status" value="2"/>
</dbReference>
<dbReference type="Gene3D" id="4.10.1000.10">
    <property type="entry name" value="Zinc finger, CCCH-type"/>
    <property type="match status" value="1"/>
</dbReference>
<keyword evidence="6" id="KW-0175">Coiled coil</keyword>
<feature type="region of interest" description="Disordered" evidence="7">
    <location>
        <begin position="34"/>
        <end position="54"/>
    </location>
</feature>
<comment type="caution">
    <text evidence="9">The sequence shown here is derived from an EMBL/GenBank/DDBJ whole genome shotgun (WGS) entry which is preliminary data.</text>
</comment>
<dbReference type="Proteomes" id="UP001208570">
    <property type="component" value="Unassembled WGS sequence"/>
</dbReference>
<keyword evidence="2 5" id="KW-0479">Metal-binding</keyword>
<feature type="zinc finger region" description="C3H1-type" evidence="5">
    <location>
        <begin position="149"/>
        <end position="186"/>
    </location>
</feature>
<sequence>MLFGTKDKTFGLKNKKGSKQQKYIQTVAKQVQYGNKSSREVEKMQQEKLSKKEQKKKELEELTAIFKPVEQKIGKGADPKSVLCAFYKQGLCTKGDKCKFSHDLTMGRKAEKRSVYEGENSKDTMENWDENKLEEVVNTKHGEKNKSLPKTTIICKYFLDAVENSKYGWFWSCPNGETCHYRHALPPGFVLKKDKKKMDELKEDEISLEELIEKERAALCSKNLTKVTLESFLKWKERKRKEKLAKIKADCDKKKQDYKAGRIIGISGREMFEFNPDLIEGDDAEASTEHYKPESDEDEEEEGPVREVTIEALSAEAQEVDNTGTVLPPGLRKDEPPSSVQDNNHAVVNNVESDETDKLAMAAALAPSGVENGEEPAVDGIAVSNLDEETTDEPIDENLFAGDDLDLVEEELETLDLVD</sequence>
<dbReference type="PANTHER" id="PTHR12681">
    <property type="entry name" value="ZINC FINGER-CONTAINING PROTEIN P48ZNF"/>
    <property type="match status" value="1"/>
</dbReference>
<organism evidence="9 10">
    <name type="scientific">Paralvinella palmiformis</name>
    <dbReference type="NCBI Taxonomy" id="53620"/>
    <lineage>
        <taxon>Eukaryota</taxon>
        <taxon>Metazoa</taxon>
        <taxon>Spiralia</taxon>
        <taxon>Lophotrochozoa</taxon>
        <taxon>Annelida</taxon>
        <taxon>Polychaeta</taxon>
        <taxon>Sedentaria</taxon>
        <taxon>Canalipalpata</taxon>
        <taxon>Terebellida</taxon>
        <taxon>Terebelliformia</taxon>
        <taxon>Alvinellidae</taxon>
        <taxon>Paralvinella</taxon>
    </lineage>
</organism>
<proteinExistence type="inferred from homology"/>
<protein>
    <recommendedName>
        <fullName evidence="8">C3H1-type domain-containing protein</fullName>
    </recommendedName>
</protein>
<gene>
    <name evidence="9" type="ORF">LSH36_416g02052</name>
</gene>
<evidence type="ECO:0000256" key="4">
    <source>
        <dbReference type="ARBA" id="ARBA00022833"/>
    </source>
</evidence>
<dbReference type="Pfam" id="PF00642">
    <property type="entry name" value="zf-CCCH"/>
    <property type="match status" value="1"/>
</dbReference>
<evidence type="ECO:0000256" key="1">
    <source>
        <dbReference type="ARBA" id="ARBA00010043"/>
    </source>
</evidence>
<dbReference type="SUPFAM" id="SSF90229">
    <property type="entry name" value="CCCH zinc finger"/>
    <property type="match status" value="1"/>
</dbReference>
<feature type="region of interest" description="Disordered" evidence="7">
    <location>
        <begin position="284"/>
        <end position="343"/>
    </location>
</feature>
<dbReference type="InterPro" id="IPR036855">
    <property type="entry name" value="Znf_CCCH_sf"/>
</dbReference>
<keyword evidence="4 5" id="KW-0862">Zinc</keyword>
<feature type="domain" description="C3H1-type" evidence="8">
    <location>
        <begin position="78"/>
        <end position="105"/>
    </location>
</feature>
<evidence type="ECO:0000256" key="2">
    <source>
        <dbReference type="ARBA" id="ARBA00022723"/>
    </source>
</evidence>
<evidence type="ECO:0000256" key="5">
    <source>
        <dbReference type="PROSITE-ProRule" id="PRU00723"/>
    </source>
</evidence>
<evidence type="ECO:0000256" key="7">
    <source>
        <dbReference type="SAM" id="MobiDB-lite"/>
    </source>
</evidence>
<keyword evidence="10" id="KW-1185">Reference proteome</keyword>
<dbReference type="GO" id="GO:0005829">
    <property type="term" value="C:cytosol"/>
    <property type="evidence" value="ECO:0007669"/>
    <property type="project" value="TreeGrafter"/>
</dbReference>
<reference evidence="9" key="1">
    <citation type="journal article" date="2023" name="Mol. Biol. Evol.">
        <title>Third-Generation Sequencing Reveals the Adaptive Role of the Epigenome in Three Deep-Sea Polychaetes.</title>
        <authorList>
            <person name="Perez M."/>
            <person name="Aroh O."/>
            <person name="Sun Y."/>
            <person name="Lan Y."/>
            <person name="Juniper S.K."/>
            <person name="Young C.R."/>
            <person name="Angers B."/>
            <person name="Qian P.Y."/>
        </authorList>
    </citation>
    <scope>NUCLEOTIDE SEQUENCE</scope>
    <source>
        <strain evidence="9">P08H-3</strain>
    </source>
</reference>
<evidence type="ECO:0000256" key="6">
    <source>
        <dbReference type="SAM" id="Coils"/>
    </source>
</evidence>
<evidence type="ECO:0000313" key="9">
    <source>
        <dbReference type="EMBL" id="KAK2150246.1"/>
    </source>
</evidence>
<dbReference type="Pfam" id="PF16543">
    <property type="entry name" value="DFRP_C"/>
    <property type="match status" value="1"/>
</dbReference>